<evidence type="ECO:0000256" key="7">
    <source>
        <dbReference type="ARBA" id="ARBA00044236"/>
    </source>
</evidence>
<evidence type="ECO:0000256" key="4">
    <source>
        <dbReference type="ARBA" id="ARBA00022540"/>
    </source>
</evidence>
<protein>
    <recommendedName>
        <fullName evidence="6">Translation initiation factor eIF2B subunit alpha</fullName>
    </recommendedName>
    <alternativeName>
        <fullName evidence="7">eIF2B GDP-GTP exchange factor subunit alpha</fullName>
    </alternativeName>
</protein>
<dbReference type="OrthoDB" id="10249309at2759"/>
<sequence>MIPMFRTLSRGVLSNSAWWSVEFLANDEWNRRRPWLKKTDPSLTPREIMTEKIFEKNNSILFPMTTTPFDIKKTYLRFLEEDPEITMPVAAIESLVTMLRIKQPSTSSELINLLSDATTHLKTSIPNAISLSAGCDLFTRFVLRNTHLYSDWESCRTHLVENGQLFLQRAKESREMIAQVGLKFIRDDDTVLVHSYSRVVLHLLVHAKKKFVRFRVFVTESKVENDANEGIKMANALREEGIPVCLINDSQVGYVLNKVDKVFMGAEGVSESGGIINRMGSYQIGVLAKNAQKPLYVVSESHKFVRMFPLAPDDLPVPPEGALNFSLDTTKGFNAYHHVDFTPHQYITALISDLGVLTPSAVSEELIKMWYG</sequence>
<dbReference type="Pfam" id="PF01008">
    <property type="entry name" value="IF-2B"/>
    <property type="match status" value="1"/>
</dbReference>
<evidence type="ECO:0000256" key="9">
    <source>
        <dbReference type="RuleBase" id="RU003814"/>
    </source>
</evidence>
<gene>
    <name evidence="10" type="ORF">OGAPHI_000436</name>
</gene>
<dbReference type="InterPro" id="IPR042529">
    <property type="entry name" value="IF_2B-like_C"/>
</dbReference>
<keyword evidence="3" id="KW-0963">Cytoplasm</keyword>
<comment type="subunit">
    <text evidence="8">Component of the translation initiation factor 2B (eIF2B) complex which is a heterodecamer of two sets of five different subunits: alpha, beta, gamma, delta and epsilon. Subunits alpha, beta and delta comprise a regulatory subcomplex and subunits epsilon and gamma comprise a catalytic subcomplex. Within the complex, the hexameric regulatory complex resides at the center, with the two heterodimeric catalytic subcomplexes bound on opposite sides.</text>
</comment>
<dbReference type="AlphaFoldDB" id="A0A9P8TAC2"/>
<dbReference type="Gene3D" id="3.40.50.10470">
    <property type="entry name" value="Translation initiation factor eif-2b, domain 2"/>
    <property type="match status" value="1"/>
</dbReference>
<accession>A0A9P8TAC2</accession>
<keyword evidence="4" id="KW-0396">Initiation factor</keyword>
<dbReference type="InterPro" id="IPR037171">
    <property type="entry name" value="NagB/RpiA_transferase-like"/>
</dbReference>
<dbReference type="FunFam" id="1.20.120.1070:FF:000002">
    <property type="entry name" value="Translation initiation factor eIF-2B subunit alpha"/>
    <property type="match status" value="1"/>
</dbReference>
<organism evidence="10 11">
    <name type="scientific">Ogataea philodendri</name>
    <dbReference type="NCBI Taxonomy" id="1378263"/>
    <lineage>
        <taxon>Eukaryota</taxon>
        <taxon>Fungi</taxon>
        <taxon>Dikarya</taxon>
        <taxon>Ascomycota</taxon>
        <taxon>Saccharomycotina</taxon>
        <taxon>Pichiomycetes</taxon>
        <taxon>Pichiales</taxon>
        <taxon>Pichiaceae</taxon>
        <taxon>Ogataea</taxon>
    </lineage>
</organism>
<dbReference type="EMBL" id="JAEUBE010000055">
    <property type="protein sequence ID" value="KAH3671731.1"/>
    <property type="molecule type" value="Genomic_DNA"/>
</dbReference>
<dbReference type="GO" id="GO:0005851">
    <property type="term" value="C:eukaryotic translation initiation factor 2B complex"/>
    <property type="evidence" value="ECO:0007669"/>
    <property type="project" value="TreeGrafter"/>
</dbReference>
<evidence type="ECO:0000313" key="11">
    <source>
        <dbReference type="Proteomes" id="UP000769157"/>
    </source>
</evidence>
<comment type="subcellular location">
    <subcellularLocation>
        <location evidence="1">Cytoplasm</location>
        <location evidence="1">Cytosol</location>
    </subcellularLocation>
</comment>
<dbReference type="GeneID" id="70232404"/>
<dbReference type="GO" id="GO:0005829">
    <property type="term" value="C:cytosol"/>
    <property type="evidence" value="ECO:0007669"/>
    <property type="project" value="UniProtKB-SubCell"/>
</dbReference>
<comment type="caution">
    <text evidence="10">The sequence shown here is derived from an EMBL/GenBank/DDBJ whole genome shotgun (WGS) entry which is preliminary data.</text>
</comment>
<reference evidence="10" key="2">
    <citation type="submission" date="2021-01" db="EMBL/GenBank/DDBJ databases">
        <authorList>
            <person name="Schikora-Tamarit M.A."/>
        </authorList>
    </citation>
    <scope>NUCLEOTIDE SEQUENCE</scope>
    <source>
        <strain evidence="10">CBS6075</strain>
    </source>
</reference>
<evidence type="ECO:0000256" key="1">
    <source>
        <dbReference type="ARBA" id="ARBA00004514"/>
    </source>
</evidence>
<dbReference type="Proteomes" id="UP000769157">
    <property type="component" value="Unassembled WGS sequence"/>
</dbReference>
<proteinExistence type="inferred from homology"/>
<dbReference type="InterPro" id="IPR051501">
    <property type="entry name" value="eIF2B_alpha/beta/delta"/>
</dbReference>
<keyword evidence="11" id="KW-1185">Reference proteome</keyword>
<dbReference type="InterPro" id="IPR042528">
    <property type="entry name" value="elF-2B_alpha_N"/>
</dbReference>
<dbReference type="SUPFAM" id="SSF100950">
    <property type="entry name" value="NagB/RpiA/CoA transferase-like"/>
    <property type="match status" value="1"/>
</dbReference>
<evidence type="ECO:0000256" key="5">
    <source>
        <dbReference type="ARBA" id="ARBA00022917"/>
    </source>
</evidence>
<dbReference type="PANTHER" id="PTHR45860">
    <property type="entry name" value="TRANSLATION INITIATION FACTOR EIF-2B SUBUNIT ALPHA"/>
    <property type="match status" value="1"/>
</dbReference>
<evidence type="ECO:0000313" key="10">
    <source>
        <dbReference type="EMBL" id="KAH3671731.1"/>
    </source>
</evidence>
<dbReference type="InterPro" id="IPR000649">
    <property type="entry name" value="IF-2B-related"/>
</dbReference>
<evidence type="ECO:0000256" key="6">
    <source>
        <dbReference type="ARBA" id="ARBA00044208"/>
    </source>
</evidence>
<dbReference type="GO" id="GO:0005085">
    <property type="term" value="F:guanyl-nucleotide exchange factor activity"/>
    <property type="evidence" value="ECO:0007669"/>
    <property type="project" value="TreeGrafter"/>
</dbReference>
<dbReference type="PANTHER" id="PTHR45860:SF1">
    <property type="entry name" value="TRANSLATION INITIATION FACTOR EIF-2B SUBUNIT ALPHA"/>
    <property type="match status" value="1"/>
</dbReference>
<dbReference type="GO" id="GO:0003743">
    <property type="term" value="F:translation initiation factor activity"/>
    <property type="evidence" value="ECO:0007669"/>
    <property type="project" value="UniProtKB-KW"/>
</dbReference>
<name>A0A9P8TAC2_9ASCO</name>
<keyword evidence="5" id="KW-0648">Protein biosynthesis</keyword>
<evidence type="ECO:0000256" key="8">
    <source>
        <dbReference type="ARBA" id="ARBA00046432"/>
    </source>
</evidence>
<comment type="similarity">
    <text evidence="2 9">Belongs to the eIF-2B alpha/beta/delta subunits family.</text>
</comment>
<dbReference type="Gene3D" id="1.20.120.1070">
    <property type="entry name" value="Translation initiation factor eIF-2B, N-terminal domain"/>
    <property type="match status" value="1"/>
</dbReference>
<dbReference type="RefSeq" id="XP_046064907.1">
    <property type="nucleotide sequence ID" value="XM_046205449.1"/>
</dbReference>
<reference evidence="10" key="1">
    <citation type="journal article" date="2021" name="Open Biol.">
        <title>Shared evolutionary footprints suggest mitochondrial oxidative damage underlies multiple complex I losses in fungi.</title>
        <authorList>
            <person name="Schikora-Tamarit M.A."/>
            <person name="Marcet-Houben M."/>
            <person name="Nosek J."/>
            <person name="Gabaldon T."/>
        </authorList>
    </citation>
    <scope>NUCLEOTIDE SEQUENCE</scope>
    <source>
        <strain evidence="10">CBS6075</strain>
    </source>
</reference>
<evidence type="ECO:0000256" key="3">
    <source>
        <dbReference type="ARBA" id="ARBA00022490"/>
    </source>
</evidence>
<evidence type="ECO:0000256" key="2">
    <source>
        <dbReference type="ARBA" id="ARBA00007251"/>
    </source>
</evidence>